<dbReference type="Pfam" id="PF00089">
    <property type="entry name" value="Trypsin"/>
    <property type="match status" value="1"/>
</dbReference>
<evidence type="ECO:0000259" key="9">
    <source>
        <dbReference type="PROSITE" id="PS50240"/>
    </source>
</evidence>
<organism evidence="10 11">
    <name type="scientific">Leptosia nina</name>
    <dbReference type="NCBI Taxonomy" id="320188"/>
    <lineage>
        <taxon>Eukaryota</taxon>
        <taxon>Metazoa</taxon>
        <taxon>Ecdysozoa</taxon>
        <taxon>Arthropoda</taxon>
        <taxon>Hexapoda</taxon>
        <taxon>Insecta</taxon>
        <taxon>Pterygota</taxon>
        <taxon>Neoptera</taxon>
        <taxon>Endopterygota</taxon>
        <taxon>Lepidoptera</taxon>
        <taxon>Glossata</taxon>
        <taxon>Ditrysia</taxon>
        <taxon>Papilionoidea</taxon>
        <taxon>Pieridae</taxon>
        <taxon>Pierinae</taxon>
        <taxon>Leptosia</taxon>
    </lineage>
</organism>
<evidence type="ECO:0000256" key="1">
    <source>
        <dbReference type="ARBA" id="ARBA00004239"/>
    </source>
</evidence>
<evidence type="ECO:0000256" key="6">
    <source>
        <dbReference type="ARBA" id="ARBA00084094"/>
    </source>
</evidence>
<sequence length="737" mass="82904">MFKLLISLLCCNTVWSQIDGEFWWLNEKLAQLHNIAPPEPKFDDVSDAETDESVKIVFKEDFDNAEYDTEGNNFRPEENTKMLAAIHFIDKSELSGPDEDLPNSIGPKETQDTLLTMGSNETSIASTTEKTGMTTGSSIILSQTEDVLNFIFPNDNQLDSNDTNKKVNYKENTLDNKTDESRHVSFRDNIKIQDSESICSFMKTIQCVSNRGFPYSFNGRPLLSQKVQDRQIVCCILPLKAYDSSRILFPDSRPNHFQRHKRSDNHERETQALRQRNALLRRKYQSQPSDSKTPSTTARTVVTQRIVTPEDYLDPYWNIKNSKFRNPAAPESESSQTDSKYDYSNQEYADEVPKPGGLLGLYSDHKNKGWTLVRPNAFSYIDTEEISEEGEDGDFSLGYSTIDPRLDIPMAISASKRKPSRIKIPSKDVIPLASNVISFRSKPDFQVLQGFKLLNLVENKSRFVRRTTSSYAPYISTDREPTKSLSSYNADYEDIDLDQQVYRNCGTRSNNIFDSEDLVGEVERDSQPWLALLVLTRNRQSILCYATLVHPRAAVTAADCVYGTAAGEVSVIAGIFDLSEDNTKSQHRVATVITHPQYKPGKLSNNLAVLHWKRPLILGNRVHPACLSGPHVGDNCYFVGWGGYDEAIGEQPRWQRATILPPKVCKPRLSKLDVESPTDAFCVSAETAGSVTGVGGPLLCTNNEKQYIAGVAVWRDGIILTIPVLDWTARVVEEILN</sequence>
<evidence type="ECO:0000256" key="3">
    <source>
        <dbReference type="ARBA" id="ARBA00023157"/>
    </source>
</evidence>
<accession>A0AAV1J297</accession>
<feature type="domain" description="Peptidase S1" evidence="9">
    <location>
        <begin position="518"/>
        <end position="733"/>
    </location>
</feature>
<evidence type="ECO:0000256" key="5">
    <source>
        <dbReference type="ARBA" id="ARBA00055534"/>
    </source>
</evidence>
<name>A0AAV1J297_9NEOP</name>
<feature type="region of interest" description="Disordered" evidence="7">
    <location>
        <begin position="323"/>
        <end position="342"/>
    </location>
</feature>
<evidence type="ECO:0000313" key="11">
    <source>
        <dbReference type="Proteomes" id="UP001497472"/>
    </source>
</evidence>
<dbReference type="Proteomes" id="UP001497472">
    <property type="component" value="Unassembled WGS sequence"/>
</dbReference>
<proteinExistence type="predicted"/>
<dbReference type="PANTHER" id="PTHR24252:SF7">
    <property type="entry name" value="HYALIN"/>
    <property type="match status" value="1"/>
</dbReference>
<protein>
    <recommendedName>
        <fullName evidence="9">Peptidase S1 domain-containing protein</fullName>
    </recommendedName>
</protein>
<keyword evidence="4" id="KW-1199">Hemostasis impairing toxin</keyword>
<evidence type="ECO:0000256" key="7">
    <source>
        <dbReference type="SAM" id="MobiDB-lite"/>
    </source>
</evidence>
<evidence type="ECO:0000256" key="8">
    <source>
        <dbReference type="SAM" id="SignalP"/>
    </source>
</evidence>
<dbReference type="GO" id="GO:0005576">
    <property type="term" value="C:extracellular region"/>
    <property type="evidence" value="ECO:0007669"/>
    <property type="project" value="UniProtKB-SubCell"/>
</dbReference>
<keyword evidence="2" id="KW-0800">Toxin</keyword>
<keyword evidence="3" id="KW-1015">Disulfide bond</keyword>
<comment type="caution">
    <text evidence="10">The sequence shown here is derived from an EMBL/GenBank/DDBJ whole genome shotgun (WGS) entry which is preliminary data.</text>
</comment>
<feature type="compositionally biased region" description="Polar residues" evidence="7">
    <location>
        <begin position="285"/>
        <end position="302"/>
    </location>
</feature>
<dbReference type="GO" id="GO:0090729">
    <property type="term" value="F:toxin activity"/>
    <property type="evidence" value="ECO:0007669"/>
    <property type="project" value="UniProtKB-KW"/>
</dbReference>
<dbReference type="InterPro" id="IPR001254">
    <property type="entry name" value="Trypsin_dom"/>
</dbReference>
<dbReference type="FunFam" id="2.40.10.10:FF:000068">
    <property type="entry name" value="transmembrane protease serine 2"/>
    <property type="match status" value="1"/>
</dbReference>
<comment type="function">
    <text evidence="5">Fibrinolytic activity; shows preferential cleavage of Arg-Gly bonds in all three fibrinogen chains. Contact with the caterpillars causes severe bleeding, due the anticoagulant effect of the protein.</text>
</comment>
<feature type="chain" id="PRO_5043628733" description="Peptidase S1 domain-containing protein" evidence="8">
    <location>
        <begin position="17"/>
        <end position="737"/>
    </location>
</feature>
<feature type="signal peptide" evidence="8">
    <location>
        <begin position="1"/>
        <end position="16"/>
    </location>
</feature>
<keyword evidence="11" id="KW-1185">Reference proteome</keyword>
<reference evidence="10 11" key="1">
    <citation type="submission" date="2023-11" db="EMBL/GenBank/DDBJ databases">
        <authorList>
            <person name="Okamura Y."/>
        </authorList>
    </citation>
    <scope>NUCLEOTIDE SEQUENCE [LARGE SCALE GENOMIC DNA]</scope>
</reference>
<dbReference type="InterPro" id="IPR043504">
    <property type="entry name" value="Peptidase_S1_PA_chymotrypsin"/>
</dbReference>
<comment type="subcellular location">
    <subcellularLocation>
        <location evidence="1">Secreted</location>
        <location evidence="1">Extracellular space</location>
    </subcellularLocation>
</comment>
<dbReference type="InterPro" id="IPR009003">
    <property type="entry name" value="Peptidase_S1_PA"/>
</dbReference>
<keyword evidence="8" id="KW-0732">Signal</keyword>
<dbReference type="AlphaFoldDB" id="A0AAV1J297"/>
<evidence type="ECO:0000313" key="10">
    <source>
        <dbReference type="EMBL" id="CAK1543182.1"/>
    </source>
</evidence>
<dbReference type="SMART" id="SM00020">
    <property type="entry name" value="Tryp_SPc"/>
    <property type="match status" value="1"/>
</dbReference>
<evidence type="ECO:0000256" key="2">
    <source>
        <dbReference type="ARBA" id="ARBA00022656"/>
    </source>
</evidence>
<feature type="compositionally biased region" description="Polar residues" evidence="7">
    <location>
        <begin position="332"/>
        <end position="342"/>
    </location>
</feature>
<dbReference type="PROSITE" id="PS50240">
    <property type="entry name" value="TRYPSIN_DOM"/>
    <property type="match status" value="1"/>
</dbReference>
<feature type="region of interest" description="Disordered" evidence="7">
    <location>
        <begin position="250"/>
        <end position="302"/>
    </location>
</feature>
<evidence type="ECO:0000256" key="4">
    <source>
        <dbReference type="ARBA" id="ARBA00023240"/>
    </source>
</evidence>
<dbReference type="GO" id="GO:0004252">
    <property type="term" value="F:serine-type endopeptidase activity"/>
    <property type="evidence" value="ECO:0007669"/>
    <property type="project" value="InterPro"/>
</dbReference>
<dbReference type="EMBL" id="CAVLEF010000004">
    <property type="protein sequence ID" value="CAK1543182.1"/>
    <property type="molecule type" value="Genomic_DNA"/>
</dbReference>
<dbReference type="SUPFAM" id="SSF50494">
    <property type="entry name" value="Trypsin-like serine proteases"/>
    <property type="match status" value="1"/>
</dbReference>
<gene>
    <name evidence="10" type="ORF">LNINA_LOCUS3015</name>
</gene>
<dbReference type="PANTHER" id="PTHR24252">
    <property type="entry name" value="ACROSIN-RELATED"/>
    <property type="match status" value="1"/>
</dbReference>
<keyword evidence="6" id="KW-1205">Fibrinolytic toxin</keyword>
<dbReference type="Gene3D" id="2.40.10.10">
    <property type="entry name" value="Trypsin-like serine proteases"/>
    <property type="match status" value="1"/>
</dbReference>
<dbReference type="GO" id="GO:0006508">
    <property type="term" value="P:proteolysis"/>
    <property type="evidence" value="ECO:0007669"/>
    <property type="project" value="InterPro"/>
</dbReference>